<dbReference type="PROSITE" id="PS00134">
    <property type="entry name" value="TRYPSIN_HIS"/>
    <property type="match status" value="2"/>
</dbReference>
<feature type="compositionally biased region" description="Low complexity" evidence="10">
    <location>
        <begin position="208"/>
        <end position="220"/>
    </location>
</feature>
<evidence type="ECO:0000256" key="5">
    <source>
        <dbReference type="ARBA" id="ARBA00022801"/>
    </source>
</evidence>
<evidence type="ECO:0000256" key="8">
    <source>
        <dbReference type="ARBA" id="ARBA00023180"/>
    </source>
</evidence>
<evidence type="ECO:0000256" key="10">
    <source>
        <dbReference type="SAM" id="MobiDB-lite"/>
    </source>
</evidence>
<name>A0A164YM76_9CRUS</name>
<accession>A0A164YM76</accession>
<keyword evidence="7" id="KW-1015">Disulfide bond</keyword>
<feature type="chain" id="PRO_5007854679" evidence="11">
    <location>
        <begin position="24"/>
        <end position="1094"/>
    </location>
</feature>
<dbReference type="GO" id="GO:0006508">
    <property type="term" value="P:proteolysis"/>
    <property type="evidence" value="ECO:0007669"/>
    <property type="project" value="UniProtKB-KW"/>
</dbReference>
<dbReference type="SMART" id="SM00020">
    <property type="entry name" value="Tryp_SPc"/>
    <property type="match status" value="2"/>
</dbReference>
<dbReference type="PANTHER" id="PTHR24252:SF7">
    <property type="entry name" value="HYALIN"/>
    <property type="match status" value="1"/>
</dbReference>
<keyword evidence="4 11" id="KW-0732">Signal</keyword>
<evidence type="ECO:0000313" key="13">
    <source>
        <dbReference type="EMBL" id="KZS15399.1"/>
    </source>
</evidence>
<dbReference type="PROSITE" id="PS50240">
    <property type="entry name" value="TRYPSIN_DOM"/>
    <property type="match status" value="2"/>
</dbReference>
<keyword evidence="5 9" id="KW-0378">Hydrolase</keyword>
<feature type="domain" description="Peptidase S1" evidence="12">
    <location>
        <begin position="376"/>
        <end position="633"/>
    </location>
</feature>
<dbReference type="InterPro" id="IPR033116">
    <property type="entry name" value="TRYPSIN_SER"/>
</dbReference>
<sequence length="1094" mass="118070">MKMSKTVVTILAVVFCSSGLVSSRIHHKADSIVIEVEPKAAGRKERYLNAAGKSWLPFLIPAWDADLLKKAMNYKLPHVPANTYLITEKSDECWMPDGTYGVCNSALSCNLRDKLHEARYPLSSMFSSRNTCRYITNGKEETGVCCPRAPSNFGGMFAWPYPLFVIPVSVQDMVMTPLTANWPWRDPQTTSTSSPSTRTSPWWVPDISSTTASPSSTTSPWWVPDNSTTTSPWWVPESPSTTALPSTWWVAESSSTTTSRPTTTSPWWTPEATTSTIASSSTGTPPSWTTGTPSTTTTSSSTTSSWVAETSTTTTSRPTTTSPWWFPDASSTLKLPVVTSTHPAIETSTVAMTTVSQSSGGSCGRGPFKLIEWPRIIGGTTSAKNAWPFAVSLMSNDRHFCGGSLLDEHHILTAAHCIAPLPTEELSEVEIILGLHTLKPLDPQIVRRKLKRVVRHKGYHSDSFYNDIAILKMDSPVQFSDTISPVCLPSFGTTDLYVNKAAVVVGWGALQEGGKLLPKSLQQVTVRVQTNAECRKSYGSEAPGGILDNMLCAASPNKDSCMGDSGGPLVVQASPGSPWIQVGIVSWGIVEDIKESVKGRSMDKSDVVKSQPTDEPVLGRSSKFVPMLPSGTFLLSDRTCWTPDGKFGTCSSVRSCNPNVKLPLQKDVDSGMPSARGTCHYSEPDGRQVYGVCCAVKQAPSFGIYGPPFGGSFGFPANLGGPWWPPYFPFGGPSFPDVGTSPFIPPTTTTTRPSTTSPWWVPDPTTTTSRPGTTSPWWVPDQLTTKSPTSVTTSTNRPSTTSPWWVPESTTSTTSTPTTSTTSKPSVEPVVATDEGTRSCGRGPKKTLSLDEQRRIVGGTTALRNSWPFIVALFSRGRHFCGGSLIDASHILTAAHCIAHMSSTDISRLEVALGMHTLKPYDSQALRKRVRRVVRHKGFDPVTLYNDVAILALDSPVTFSNAISPVCLPPVGTTDQFVSKESTVVGWGALREGGRQPESLQQVTVQIQSNAECKRNYGKDAPGGIVDHMICAAYPGRDSCSGDSGGPMVTQEAPNSPWVQAGIVSWGIGCGKPPYPGVYSRVTSFLDWINKNTQ</sequence>
<evidence type="ECO:0000256" key="6">
    <source>
        <dbReference type="ARBA" id="ARBA00022825"/>
    </source>
</evidence>
<keyword evidence="3 9" id="KW-0645">Protease</keyword>
<dbReference type="GO" id="GO:0005576">
    <property type="term" value="C:extracellular region"/>
    <property type="evidence" value="ECO:0007669"/>
    <property type="project" value="UniProtKB-SubCell"/>
</dbReference>
<keyword evidence="6 9" id="KW-0720">Serine protease</keyword>
<dbReference type="SUPFAM" id="SSF50494">
    <property type="entry name" value="Trypsin-like serine proteases"/>
    <property type="match status" value="2"/>
</dbReference>
<feature type="compositionally biased region" description="Low complexity" evidence="10">
    <location>
        <begin position="784"/>
        <end position="831"/>
    </location>
</feature>
<dbReference type="InterPro" id="IPR009003">
    <property type="entry name" value="Peptidase_S1_PA"/>
</dbReference>
<dbReference type="PROSITE" id="PS00135">
    <property type="entry name" value="TRYPSIN_SER"/>
    <property type="match status" value="2"/>
</dbReference>
<keyword evidence="2" id="KW-0964">Secreted</keyword>
<dbReference type="InterPro" id="IPR001314">
    <property type="entry name" value="Peptidase_S1A"/>
</dbReference>
<comment type="subcellular location">
    <subcellularLocation>
        <location evidence="1">Secreted</location>
    </subcellularLocation>
</comment>
<feature type="signal peptide" evidence="11">
    <location>
        <begin position="1"/>
        <end position="23"/>
    </location>
</feature>
<evidence type="ECO:0000256" key="3">
    <source>
        <dbReference type="ARBA" id="ARBA00022670"/>
    </source>
</evidence>
<proteinExistence type="predicted"/>
<dbReference type="PRINTS" id="PR00722">
    <property type="entry name" value="CHYMOTRYPSIN"/>
</dbReference>
<evidence type="ECO:0000256" key="7">
    <source>
        <dbReference type="ARBA" id="ARBA00023157"/>
    </source>
</evidence>
<dbReference type="FunFam" id="2.40.10.10:FF:000054">
    <property type="entry name" value="Complement C1r subcomponent"/>
    <property type="match status" value="1"/>
</dbReference>
<evidence type="ECO:0000256" key="9">
    <source>
        <dbReference type="RuleBase" id="RU363034"/>
    </source>
</evidence>
<reference evidence="13 14" key="1">
    <citation type="submission" date="2016-03" db="EMBL/GenBank/DDBJ databases">
        <title>EvidentialGene: Evidence-directed Construction of Genes on Genomes.</title>
        <authorList>
            <person name="Gilbert D.G."/>
            <person name="Choi J.-H."/>
            <person name="Mockaitis K."/>
            <person name="Colbourne J."/>
            <person name="Pfrender M."/>
        </authorList>
    </citation>
    <scope>NUCLEOTIDE SEQUENCE [LARGE SCALE GENOMIC DNA]</scope>
    <source>
        <strain evidence="13 14">Xinb3</strain>
        <tissue evidence="13">Complete organism</tissue>
    </source>
</reference>
<evidence type="ECO:0000313" key="14">
    <source>
        <dbReference type="Proteomes" id="UP000076858"/>
    </source>
</evidence>
<organism evidence="13 14">
    <name type="scientific">Daphnia magna</name>
    <dbReference type="NCBI Taxonomy" id="35525"/>
    <lineage>
        <taxon>Eukaryota</taxon>
        <taxon>Metazoa</taxon>
        <taxon>Ecdysozoa</taxon>
        <taxon>Arthropoda</taxon>
        <taxon>Crustacea</taxon>
        <taxon>Branchiopoda</taxon>
        <taxon>Diplostraca</taxon>
        <taxon>Cladocera</taxon>
        <taxon>Anomopoda</taxon>
        <taxon>Daphniidae</taxon>
        <taxon>Daphnia</taxon>
    </lineage>
</organism>
<dbReference type="CDD" id="cd00190">
    <property type="entry name" value="Tryp_SPc"/>
    <property type="match status" value="2"/>
</dbReference>
<dbReference type="InterPro" id="IPR043504">
    <property type="entry name" value="Peptidase_S1_PA_chymotrypsin"/>
</dbReference>
<dbReference type="Pfam" id="PF00089">
    <property type="entry name" value="Trypsin"/>
    <property type="match status" value="2"/>
</dbReference>
<evidence type="ECO:0000256" key="2">
    <source>
        <dbReference type="ARBA" id="ARBA00022525"/>
    </source>
</evidence>
<feature type="domain" description="Peptidase S1" evidence="12">
    <location>
        <begin position="856"/>
        <end position="1094"/>
    </location>
</feature>
<dbReference type="Gene3D" id="2.40.10.10">
    <property type="entry name" value="Trypsin-like serine proteases"/>
    <property type="match status" value="2"/>
</dbReference>
<evidence type="ECO:0000259" key="12">
    <source>
        <dbReference type="PROSITE" id="PS50240"/>
    </source>
</evidence>
<dbReference type="Proteomes" id="UP000076858">
    <property type="component" value="Unassembled WGS sequence"/>
</dbReference>
<dbReference type="EMBL" id="LRGB01000872">
    <property type="protein sequence ID" value="KZS15399.1"/>
    <property type="molecule type" value="Genomic_DNA"/>
</dbReference>
<dbReference type="InterPro" id="IPR018114">
    <property type="entry name" value="TRYPSIN_HIS"/>
</dbReference>
<feature type="compositionally biased region" description="Low complexity" evidence="10">
    <location>
        <begin position="746"/>
        <end position="776"/>
    </location>
</feature>
<evidence type="ECO:0000256" key="11">
    <source>
        <dbReference type="SAM" id="SignalP"/>
    </source>
</evidence>
<dbReference type="STRING" id="35525.A0A164YM76"/>
<dbReference type="FunFam" id="2.40.10.10:FF:000006">
    <property type="entry name" value="Serine proteinase stubble"/>
    <property type="match status" value="1"/>
</dbReference>
<feature type="compositionally biased region" description="Low complexity" evidence="10">
    <location>
        <begin position="189"/>
        <end position="201"/>
    </location>
</feature>
<dbReference type="OrthoDB" id="546450at2759"/>
<evidence type="ECO:0000256" key="4">
    <source>
        <dbReference type="ARBA" id="ARBA00022729"/>
    </source>
</evidence>
<evidence type="ECO:0000256" key="1">
    <source>
        <dbReference type="ARBA" id="ARBA00004613"/>
    </source>
</evidence>
<dbReference type="InterPro" id="IPR001254">
    <property type="entry name" value="Trypsin_dom"/>
</dbReference>
<protein>
    <submittedName>
        <fullName evidence="13">Serine protease 42</fullName>
    </submittedName>
</protein>
<gene>
    <name evidence="13" type="ORF">APZ42_019057</name>
</gene>
<feature type="region of interest" description="Disordered" evidence="10">
    <location>
        <begin position="251"/>
        <end position="320"/>
    </location>
</feature>
<dbReference type="FunFam" id="2.40.10.10:FF:000068">
    <property type="entry name" value="transmembrane protease serine 2"/>
    <property type="match status" value="1"/>
</dbReference>
<keyword evidence="8" id="KW-0325">Glycoprotein</keyword>
<dbReference type="AlphaFoldDB" id="A0A164YM76"/>
<dbReference type="GO" id="GO:0004252">
    <property type="term" value="F:serine-type endopeptidase activity"/>
    <property type="evidence" value="ECO:0007669"/>
    <property type="project" value="InterPro"/>
</dbReference>
<dbReference type="PANTHER" id="PTHR24252">
    <property type="entry name" value="ACROSIN-RELATED"/>
    <property type="match status" value="1"/>
</dbReference>
<comment type="caution">
    <text evidence="13">The sequence shown here is derived from an EMBL/GenBank/DDBJ whole genome shotgun (WGS) entry which is preliminary data.</text>
</comment>
<keyword evidence="14" id="KW-1185">Reference proteome</keyword>
<feature type="region of interest" description="Disordered" evidence="10">
    <location>
        <begin position="746"/>
        <end position="846"/>
    </location>
</feature>
<feature type="region of interest" description="Disordered" evidence="10">
    <location>
        <begin position="184"/>
        <end position="223"/>
    </location>
</feature>